<feature type="domain" description="PDZ" evidence="2">
    <location>
        <begin position="335"/>
        <end position="420"/>
    </location>
</feature>
<dbReference type="EMBL" id="CP159485">
    <property type="protein sequence ID" value="XCI29224.1"/>
    <property type="molecule type" value="Genomic_DNA"/>
</dbReference>
<proteinExistence type="predicted"/>
<feature type="transmembrane region" description="Helical" evidence="1">
    <location>
        <begin position="139"/>
        <end position="161"/>
    </location>
</feature>
<organism evidence="3">
    <name type="scientific">Proteinivorax hydrogeniformans</name>
    <dbReference type="NCBI Taxonomy" id="1826727"/>
    <lineage>
        <taxon>Bacteria</taxon>
        <taxon>Bacillati</taxon>
        <taxon>Bacillota</taxon>
        <taxon>Clostridia</taxon>
        <taxon>Eubacteriales</taxon>
        <taxon>Proteinivoracaceae</taxon>
        <taxon>Proteinivorax</taxon>
    </lineage>
</organism>
<feature type="transmembrane region" description="Helical" evidence="1">
    <location>
        <begin position="304"/>
        <end position="324"/>
    </location>
</feature>
<feature type="transmembrane region" description="Helical" evidence="1">
    <location>
        <begin position="228"/>
        <end position="248"/>
    </location>
</feature>
<protein>
    <submittedName>
        <fullName evidence="3">PDZ domain-containing protein</fullName>
    </submittedName>
</protein>
<reference evidence="3" key="1">
    <citation type="journal article" date="2018" name="Antonie Van Leeuwenhoek">
        <title>Proteinivorax hydrogeniformans sp. nov., an anaerobic, haloalkaliphilic bacterium fermenting proteinaceous compounds with high hydrogen production.</title>
        <authorList>
            <person name="Boltyanskaya Y."/>
            <person name="Detkova E."/>
            <person name="Pimenov N."/>
            <person name="Kevbrin V."/>
        </authorList>
    </citation>
    <scope>NUCLEOTIDE SEQUENCE</scope>
    <source>
        <strain evidence="3">Z-710</strain>
    </source>
</reference>
<name>A0AAU8HV18_9FIRM</name>
<feature type="transmembrane region" description="Helical" evidence="1">
    <location>
        <begin position="20"/>
        <end position="43"/>
    </location>
</feature>
<keyword evidence="1" id="KW-0812">Transmembrane</keyword>
<dbReference type="SMART" id="SM00228">
    <property type="entry name" value="PDZ"/>
    <property type="match status" value="1"/>
</dbReference>
<dbReference type="InterPro" id="IPR036034">
    <property type="entry name" value="PDZ_sf"/>
</dbReference>
<sequence length="465" mass="51173">MDNIIVGFMELINNIVNSSFIQVLLGMISNLYYSTIGGFFRFVFGDGHFPPLLIVLPLVFVIVYKQYKRQSNMERKLFGVSITNPHKETAVSAVYGLVGGIIGSLALIFIGVEFTSVGIVFVWPIAILLMLVNPRYMCFAYAGGIVGLLVVLVRFLAMIGLDIPDNSFFEAFLSMNLPGLMTVIGVLHLVESALIFISGAKGITPIYFERKNQDGKSEVVGGFTIQRFWPVPLVVLLAMVVPGGEMVADSSSIDMPSWWPLMELTQTAPAGYTISLAMFSVIAALGYGELAFSTPPKEKSKSTAISLGFYSIVLIVLAVLANFVPLLTPLAVVFAPLGHELLVLLAQRKEFSKEPLFPMSDENGIVVLGILPGTVGEKLGLKPGHRIKRINGQAVLSHIHYQQLIADNPTYLKMEVEDMQGRMKYLKAPLFRRRRQLGIITMPSHPPKYMASFRLNSPLDKIIGK</sequence>
<evidence type="ECO:0000256" key="1">
    <source>
        <dbReference type="SAM" id="Phobius"/>
    </source>
</evidence>
<feature type="transmembrane region" description="Helical" evidence="1">
    <location>
        <begin position="88"/>
        <end position="108"/>
    </location>
</feature>
<dbReference type="AlphaFoldDB" id="A0AAU8HV18"/>
<keyword evidence="1" id="KW-0472">Membrane</keyword>
<dbReference type="SUPFAM" id="SSF50156">
    <property type="entry name" value="PDZ domain-like"/>
    <property type="match status" value="1"/>
</dbReference>
<dbReference type="Gene3D" id="2.30.42.10">
    <property type="match status" value="1"/>
</dbReference>
<dbReference type="Pfam" id="PF17820">
    <property type="entry name" value="PDZ_6"/>
    <property type="match status" value="1"/>
</dbReference>
<accession>A0AAU8HV18</accession>
<dbReference type="RefSeq" id="WP_353893772.1">
    <property type="nucleotide sequence ID" value="NZ_CP159485.1"/>
</dbReference>
<dbReference type="InterPro" id="IPR041489">
    <property type="entry name" value="PDZ_6"/>
</dbReference>
<gene>
    <name evidence="3" type="ORF">PRVXH_000535</name>
</gene>
<keyword evidence="1" id="KW-1133">Transmembrane helix</keyword>
<dbReference type="InterPro" id="IPR001478">
    <property type="entry name" value="PDZ"/>
</dbReference>
<evidence type="ECO:0000313" key="3">
    <source>
        <dbReference type="EMBL" id="XCI29224.1"/>
    </source>
</evidence>
<feature type="transmembrane region" description="Helical" evidence="1">
    <location>
        <begin position="114"/>
        <end position="132"/>
    </location>
</feature>
<feature type="transmembrane region" description="Helical" evidence="1">
    <location>
        <begin position="268"/>
        <end position="292"/>
    </location>
</feature>
<reference evidence="3" key="2">
    <citation type="submission" date="2024-06" db="EMBL/GenBank/DDBJ databases">
        <authorList>
            <person name="Petrova K.O."/>
            <person name="Toshchakov S.V."/>
            <person name="Boltjanskaja Y.V."/>
            <person name="Kevbrin V.V."/>
        </authorList>
    </citation>
    <scope>NUCLEOTIDE SEQUENCE</scope>
    <source>
        <strain evidence="3">Z-710</strain>
    </source>
</reference>
<feature type="transmembrane region" description="Helical" evidence="1">
    <location>
        <begin position="49"/>
        <end position="67"/>
    </location>
</feature>
<feature type="transmembrane region" description="Helical" evidence="1">
    <location>
        <begin position="181"/>
        <end position="208"/>
    </location>
</feature>
<evidence type="ECO:0000259" key="2">
    <source>
        <dbReference type="SMART" id="SM00228"/>
    </source>
</evidence>